<sequence>MINRLLILMVILTITSSAEITSSATSYKNGIANAKKYHKTLMIMFTSSDCKQCNYMQSSIYEDKKISNYINKHFVYLELDKDDNHGYNIVIAPTIYFINKNGKTVGKIVGARNPDQFLKELKKY</sequence>
<feature type="domain" description="Thioredoxin-like fold" evidence="2">
    <location>
        <begin position="34"/>
        <end position="121"/>
    </location>
</feature>
<accession>A0A1W1BFJ0</accession>
<dbReference type="AlphaFoldDB" id="A0A1W1BFJ0"/>
<dbReference type="PANTHER" id="PTHR15337">
    <property type="entry name" value="ANTERIOR GRADIENT PROTEIN-RELATED"/>
    <property type="match status" value="1"/>
</dbReference>
<evidence type="ECO:0000256" key="1">
    <source>
        <dbReference type="ARBA" id="ARBA00022729"/>
    </source>
</evidence>
<dbReference type="Gene3D" id="3.40.30.10">
    <property type="entry name" value="Glutaredoxin"/>
    <property type="match status" value="1"/>
</dbReference>
<dbReference type="InterPro" id="IPR036249">
    <property type="entry name" value="Thioredoxin-like_sf"/>
</dbReference>
<reference evidence="3" key="1">
    <citation type="submission" date="2016-10" db="EMBL/GenBank/DDBJ databases">
        <authorList>
            <person name="de Groot N.N."/>
        </authorList>
    </citation>
    <scope>NUCLEOTIDE SEQUENCE</scope>
</reference>
<dbReference type="InterPro" id="IPR012336">
    <property type="entry name" value="Thioredoxin-like_fold"/>
</dbReference>
<name>A0A1W1BFJ0_9ZZZZ</name>
<gene>
    <name evidence="3" type="ORF">MNB_SV-9-1029</name>
</gene>
<dbReference type="Pfam" id="PF13098">
    <property type="entry name" value="Thioredoxin_2"/>
    <property type="match status" value="1"/>
</dbReference>
<organism evidence="3">
    <name type="scientific">hydrothermal vent metagenome</name>
    <dbReference type="NCBI Taxonomy" id="652676"/>
    <lineage>
        <taxon>unclassified sequences</taxon>
        <taxon>metagenomes</taxon>
        <taxon>ecological metagenomes</taxon>
    </lineage>
</organism>
<protein>
    <recommendedName>
        <fullName evidence="2">Thioredoxin-like fold domain-containing protein</fullName>
    </recommendedName>
</protein>
<dbReference type="SUPFAM" id="SSF52833">
    <property type="entry name" value="Thioredoxin-like"/>
    <property type="match status" value="1"/>
</dbReference>
<keyword evidence="1" id="KW-0732">Signal</keyword>
<proteinExistence type="predicted"/>
<dbReference type="InterPro" id="IPR051099">
    <property type="entry name" value="AGR/TXD"/>
</dbReference>
<evidence type="ECO:0000259" key="2">
    <source>
        <dbReference type="Pfam" id="PF13098"/>
    </source>
</evidence>
<dbReference type="PANTHER" id="PTHR15337:SF11">
    <property type="entry name" value="THIOREDOXIN DOMAIN-CONTAINING PROTEIN"/>
    <property type="match status" value="1"/>
</dbReference>
<dbReference type="EMBL" id="FPHG01000016">
    <property type="protein sequence ID" value="SFV52267.1"/>
    <property type="molecule type" value="Genomic_DNA"/>
</dbReference>
<evidence type="ECO:0000313" key="3">
    <source>
        <dbReference type="EMBL" id="SFV52267.1"/>
    </source>
</evidence>